<accession>A0A7D5HWV8</accession>
<evidence type="ECO:0000313" key="1">
    <source>
        <dbReference type="EMBL" id="QKZ04551.1"/>
    </source>
</evidence>
<proteinExistence type="predicted"/>
<protein>
    <submittedName>
        <fullName evidence="1">Uncharacterized protein</fullName>
    </submittedName>
</protein>
<keyword evidence="2" id="KW-1185">Reference proteome</keyword>
<dbReference type="Proteomes" id="UP000509568">
    <property type="component" value="Chromosome"/>
</dbReference>
<evidence type="ECO:0000313" key="2">
    <source>
        <dbReference type="Proteomes" id="UP000509568"/>
    </source>
</evidence>
<dbReference type="RefSeq" id="WP_176570675.1">
    <property type="nucleotide sequence ID" value="NZ_CP056030.1"/>
</dbReference>
<organism evidence="1 2">
    <name type="scientific">Pseudomonas eucalypticola</name>
    <dbReference type="NCBI Taxonomy" id="2599595"/>
    <lineage>
        <taxon>Bacteria</taxon>
        <taxon>Pseudomonadati</taxon>
        <taxon>Pseudomonadota</taxon>
        <taxon>Gammaproteobacteria</taxon>
        <taxon>Pseudomonadales</taxon>
        <taxon>Pseudomonadaceae</taxon>
        <taxon>Pseudomonas</taxon>
    </lineage>
</organism>
<dbReference type="KEGG" id="pez:HWQ56_12470"/>
<name>A0A7D5HWV8_9PSED</name>
<gene>
    <name evidence="1" type="ORF">HWQ56_12470</name>
</gene>
<reference evidence="1 2" key="1">
    <citation type="submission" date="2020-06" db="EMBL/GenBank/DDBJ databases">
        <title>Pseudomonas eucalypticola sp. nov., an endophyte of Eucalyptus dunnii leaves with biocontrol ability of eucalyptus leaf blight.</title>
        <authorList>
            <person name="Liu Y."/>
            <person name="Song Z."/>
            <person name="Zeng H."/>
            <person name="Lu M."/>
            <person name="Wang X."/>
            <person name="Lian X."/>
            <person name="Zhang Q."/>
        </authorList>
    </citation>
    <scope>NUCLEOTIDE SEQUENCE [LARGE SCALE GENOMIC DNA]</scope>
    <source>
        <strain evidence="1 2">NP-1</strain>
    </source>
</reference>
<dbReference type="EMBL" id="CP056030">
    <property type="protein sequence ID" value="QKZ04551.1"/>
    <property type="molecule type" value="Genomic_DNA"/>
</dbReference>
<dbReference type="AlphaFoldDB" id="A0A7D5HWV8"/>
<sequence>MKDLIRSVGLTFLLDHKVVRSPWCADPATPVFVSACDFNVVQGQVAAYTFAFAHPVAVQLPWQAVEGAR</sequence>